<name>A0A510JQ01_9FUSO</name>
<organism evidence="1 2">
    <name type="scientific">Leptotrichia shahii</name>
    <dbReference type="NCBI Taxonomy" id="157691"/>
    <lineage>
        <taxon>Bacteria</taxon>
        <taxon>Fusobacteriati</taxon>
        <taxon>Fusobacteriota</taxon>
        <taxon>Fusobacteriia</taxon>
        <taxon>Fusobacteriales</taxon>
        <taxon>Leptotrichiaceae</taxon>
        <taxon>Leptotrichia</taxon>
    </lineage>
</organism>
<dbReference type="RefSeq" id="WP_018450516.1">
    <property type="nucleotide sequence ID" value="NZ_AP019827.1"/>
</dbReference>
<dbReference type="SUPFAM" id="SSF55008">
    <property type="entry name" value="HMA, heavy metal-associated domain"/>
    <property type="match status" value="1"/>
</dbReference>
<dbReference type="Pfam" id="PF19991">
    <property type="entry name" value="HMA_2"/>
    <property type="match status" value="1"/>
</dbReference>
<accession>A0A510JQ01</accession>
<dbReference type="OrthoDB" id="2053977at2"/>
<dbReference type="GO" id="GO:0046872">
    <property type="term" value="F:metal ion binding"/>
    <property type="evidence" value="ECO:0007669"/>
    <property type="project" value="InterPro"/>
</dbReference>
<dbReference type="EMBL" id="AP019827">
    <property type="protein sequence ID" value="BBM41450.1"/>
    <property type="molecule type" value="Genomic_DNA"/>
</dbReference>
<dbReference type="KEGG" id="lsz:JCM16776_1682"/>
<evidence type="ECO:0000313" key="1">
    <source>
        <dbReference type="EMBL" id="BBM41450.1"/>
    </source>
</evidence>
<gene>
    <name evidence="1" type="ORF">JCM16776_1682</name>
</gene>
<dbReference type="InterPro" id="IPR036163">
    <property type="entry name" value="HMA_dom_sf"/>
</dbReference>
<sequence>MLENFFRTTYLIFNQIKVVHSIPGRLRLFVPNLSNVPEELKKYDDEVKKFILSKKGIKSVEYSYITNKILLYYDPNLISEKEILEWMNKVWKTVINHPELYQNKSLKEIEDNLEVFYDLIKKL</sequence>
<dbReference type="STRING" id="1122172.GCA_000373045_00891"/>
<dbReference type="Proteomes" id="UP000322617">
    <property type="component" value="Chromosome"/>
</dbReference>
<dbReference type="AlphaFoldDB" id="A0A510JQ01"/>
<reference evidence="1 2" key="1">
    <citation type="submission" date="2019-07" db="EMBL/GenBank/DDBJ databases">
        <title>Complete Genome Sequence of Leptotrichia shahii Strain JCM 16776.</title>
        <authorList>
            <person name="Watanabe S."/>
            <person name="Cui L."/>
        </authorList>
    </citation>
    <scope>NUCLEOTIDE SEQUENCE [LARGE SCALE GENOMIC DNA]</scope>
    <source>
        <strain evidence="1 2">JCM16776</strain>
    </source>
</reference>
<proteinExistence type="predicted"/>
<protein>
    <submittedName>
        <fullName evidence="1">Uncharacterized protein</fullName>
    </submittedName>
</protein>
<keyword evidence="2" id="KW-1185">Reference proteome</keyword>
<evidence type="ECO:0000313" key="2">
    <source>
        <dbReference type="Proteomes" id="UP000322617"/>
    </source>
</evidence>